<dbReference type="Proteomes" id="UP000076078">
    <property type="component" value="Unassembled WGS sequence"/>
</dbReference>
<comment type="caution">
    <text evidence="1">The sequence shown here is derived from an EMBL/GenBank/DDBJ whole genome shotgun (WGS) entry which is preliminary data.</text>
</comment>
<name>A0A151ZI91_TIELA</name>
<dbReference type="EMBL" id="LODT01000025">
    <property type="protein sequence ID" value="KYQ93686.1"/>
    <property type="molecule type" value="Genomic_DNA"/>
</dbReference>
<evidence type="ECO:0000313" key="1">
    <source>
        <dbReference type="EMBL" id="KYQ93686.1"/>
    </source>
</evidence>
<dbReference type="OrthoDB" id="2189352at2759"/>
<sequence length="1061" mass="124495">MEIKNKLPSLIDGSIIDLETCKSLLGKYFEDHYETLYESKEYIKYMDWINSPNKNLRIALVSSINIFYNKLKLVVDNEDHIQFRKSYIQPIVEKGLSDTLELVRIETINSLLQMISSHEGKSVDKLYDSYYQVIQDVENMNSDKIPLYILSIFHSIIEINNIYLYSKNSDILKKYLRDIVKSNEAFNRKIGYEFVIWFYDLLDNDIKNETVISVLINATLKNENLHFIIEKFHQYSKQVSELLDDISFRNLIGFYINDNPLGHYDIFSKLVEICHVQVQDNMEFIVQTAINQFNESTQLNTNNLRLFNWLLQYPDLKQTYEEDIIISLQSIGSRPPGTTLTDFHLTYGILVETIRFLQKSNRIAKPRYYVLMKYLVDLHIKTMNEHSSFNNEKRSLDVYHRYENLGDFLISYSSDLMINDIEYIAKRFKSSILSSQLNIPSGKFIKVLFELLYKNKKYESRVLESLFNETLKHDYFSGSQDLILFNKIAIVCELEPEILEYFQQNKTSLIVNYINSFVALSIRHSQFSEFPPNIFSKVLSKALVYVQNPLEILLELTKKTFSLNSQMNGNSNLPMEFVKCSIMVSANLSQKTDYAVFDLLFSKFIHSSKTKNHNTIVYDLMETCTCFDTLSKYIDKLIPMDTENKLIPRLFDLYGEKVFSKSNIFSDRYEIAGNVLNKRLPKCPSHMTIPNYLYKNIIEIILKKKDSQKVMWRLYLVSWEWFKMVKHIVNNCYCVPLGLDNFTKWPLNINEDYSILSTNPNSLRLKFNEQKIHFDVIVESTIQSPLKPLNFKKEFRSVYIPWNNYPGSSESKALNFRDIFPLKSIIDNIVSMKRMDVGYKEVLFKDMPMLRNVRLFQNNKVHPYNSYAIKCVGSLLSHRDDFSLSLCGSFPFEPSDEKLKDVYKELTPLFRTSVYSDVANMYSIKLEFDSNVYINVRKLVLGFNTKLQDAISATKLDVYLSTATALRKLVIETDDFQNIFNLMTFINQNSFIKSFSIVIHELKETIEDTQYQQFFNSLNSNHSIELLTLKTTKGFTPIYDISSMNFYKFKTIDNEFISFFR</sequence>
<accession>A0A151ZI91</accession>
<dbReference type="InParanoid" id="A0A151ZI91"/>
<dbReference type="AlphaFoldDB" id="A0A151ZI91"/>
<protein>
    <submittedName>
        <fullName evidence="1">Uncharacterized protein</fullName>
    </submittedName>
</protein>
<organism evidence="1 2">
    <name type="scientific">Tieghemostelium lacteum</name>
    <name type="common">Slime mold</name>
    <name type="synonym">Dictyostelium lacteum</name>
    <dbReference type="NCBI Taxonomy" id="361077"/>
    <lineage>
        <taxon>Eukaryota</taxon>
        <taxon>Amoebozoa</taxon>
        <taxon>Evosea</taxon>
        <taxon>Eumycetozoa</taxon>
        <taxon>Dictyostelia</taxon>
        <taxon>Dictyosteliales</taxon>
        <taxon>Raperosteliaceae</taxon>
        <taxon>Tieghemostelium</taxon>
    </lineage>
</organism>
<gene>
    <name evidence="1" type="ORF">DLAC_05073</name>
</gene>
<reference evidence="1 2" key="1">
    <citation type="submission" date="2015-12" db="EMBL/GenBank/DDBJ databases">
        <title>Dictyostelia acquired genes for synthesis and detection of signals that induce cell-type specialization by lateral gene transfer from prokaryotes.</title>
        <authorList>
            <person name="Gloeckner G."/>
            <person name="Schaap P."/>
        </authorList>
    </citation>
    <scope>NUCLEOTIDE SEQUENCE [LARGE SCALE GENOMIC DNA]</scope>
    <source>
        <strain evidence="1 2">TK</strain>
    </source>
</reference>
<proteinExistence type="predicted"/>
<evidence type="ECO:0000313" key="2">
    <source>
        <dbReference type="Proteomes" id="UP000076078"/>
    </source>
</evidence>
<keyword evidence="2" id="KW-1185">Reference proteome</keyword>